<protein>
    <recommendedName>
        <fullName evidence="1">T6SS immunity protein Tdi1 C-terminal domain-containing protein</fullName>
    </recommendedName>
</protein>
<dbReference type="RefSeq" id="WP_378060401.1">
    <property type="nucleotide sequence ID" value="NZ_JBHSIS010000022.1"/>
</dbReference>
<accession>A0ABV9S8R4</accession>
<evidence type="ECO:0000313" key="2">
    <source>
        <dbReference type="EMBL" id="MFC4858143.1"/>
    </source>
</evidence>
<proteinExistence type="predicted"/>
<gene>
    <name evidence="2" type="ORF">ACFPCV_31990</name>
</gene>
<keyword evidence="3" id="KW-1185">Reference proteome</keyword>
<organism evidence="2 3">
    <name type="scientific">Actinophytocola glycyrrhizae</name>
    <dbReference type="NCBI Taxonomy" id="2044873"/>
    <lineage>
        <taxon>Bacteria</taxon>
        <taxon>Bacillati</taxon>
        <taxon>Actinomycetota</taxon>
        <taxon>Actinomycetes</taxon>
        <taxon>Pseudonocardiales</taxon>
        <taxon>Pseudonocardiaceae</taxon>
    </lineage>
</organism>
<dbReference type="EMBL" id="JBHSIS010000022">
    <property type="protein sequence ID" value="MFC4858143.1"/>
    <property type="molecule type" value="Genomic_DNA"/>
</dbReference>
<dbReference type="Proteomes" id="UP001595859">
    <property type="component" value="Unassembled WGS sequence"/>
</dbReference>
<feature type="domain" description="T6SS immunity protein Tdi1 C-terminal" evidence="1">
    <location>
        <begin position="81"/>
        <end position="134"/>
    </location>
</feature>
<evidence type="ECO:0000313" key="3">
    <source>
        <dbReference type="Proteomes" id="UP001595859"/>
    </source>
</evidence>
<dbReference type="InterPro" id="IPR015002">
    <property type="entry name" value="T6SS_Tdi1_C"/>
</dbReference>
<comment type="caution">
    <text evidence="2">The sequence shown here is derived from an EMBL/GenBank/DDBJ whole genome shotgun (WGS) entry which is preliminary data.</text>
</comment>
<name>A0ABV9S8R4_9PSEU</name>
<evidence type="ECO:0000259" key="1">
    <source>
        <dbReference type="Pfam" id="PF08906"/>
    </source>
</evidence>
<dbReference type="Pfam" id="PF08906">
    <property type="entry name" value="T6SS_Tdi1_C"/>
    <property type="match status" value="1"/>
</dbReference>
<reference evidence="3" key="1">
    <citation type="journal article" date="2019" name="Int. J. Syst. Evol. Microbiol.">
        <title>The Global Catalogue of Microorganisms (GCM) 10K type strain sequencing project: providing services to taxonomists for standard genome sequencing and annotation.</title>
        <authorList>
            <consortium name="The Broad Institute Genomics Platform"/>
            <consortium name="The Broad Institute Genome Sequencing Center for Infectious Disease"/>
            <person name="Wu L."/>
            <person name="Ma J."/>
        </authorList>
    </citation>
    <scope>NUCLEOTIDE SEQUENCE [LARGE SCALE GENOMIC DNA]</scope>
    <source>
        <strain evidence="3">ZS-22-S1</strain>
    </source>
</reference>
<sequence length="152" mass="16404">MELTRRFTAEQFESGLGSWAWLGLDGKKPVFASPFGDVFLESGEGIWWLDTLDGALTCPWPDPAALETDLRTDDGQDRYLLAGLAQAAEHRGLVPTDTQVYGFTAPPVLGGALDVDNVEVIDFVVSLHIAGQIHEQVRDLPPGTPISGITIS</sequence>